<name>A0AC61R4D9_9FIRM</name>
<keyword evidence="2" id="KW-1185">Reference proteome</keyword>
<evidence type="ECO:0000313" key="2">
    <source>
        <dbReference type="Proteomes" id="UP000307720"/>
    </source>
</evidence>
<evidence type="ECO:0000313" key="1">
    <source>
        <dbReference type="EMBL" id="TGY00800.1"/>
    </source>
</evidence>
<comment type="caution">
    <text evidence="1">The sequence shown here is derived from an EMBL/GenBank/DDBJ whole genome shotgun (WGS) entry which is preliminary data.</text>
</comment>
<dbReference type="EMBL" id="SRZB01000001">
    <property type="protein sequence ID" value="TGY00800.1"/>
    <property type="molecule type" value="Genomic_DNA"/>
</dbReference>
<proteinExistence type="predicted"/>
<accession>A0AC61R4D9</accession>
<protein>
    <submittedName>
        <fullName evidence="1">HAMP domain-containing histidine kinase</fullName>
    </submittedName>
</protein>
<dbReference type="Proteomes" id="UP000307720">
    <property type="component" value="Unassembled WGS sequence"/>
</dbReference>
<gene>
    <name evidence="1" type="ORF">E5357_01105</name>
</gene>
<organism evidence="1 2">
    <name type="scientific">Hominisplanchenecus murintestinalis</name>
    <dbReference type="NCBI Taxonomy" id="2941517"/>
    <lineage>
        <taxon>Bacteria</taxon>
        <taxon>Bacillati</taxon>
        <taxon>Bacillota</taxon>
        <taxon>Clostridia</taxon>
        <taxon>Lachnospirales</taxon>
        <taxon>Lachnospiraceae</taxon>
        <taxon>Hominisplanchenecus</taxon>
    </lineage>
</organism>
<keyword evidence="1" id="KW-0418">Kinase</keyword>
<keyword evidence="1" id="KW-0808">Transferase</keyword>
<reference evidence="1" key="1">
    <citation type="submission" date="2019-04" db="EMBL/GenBank/DDBJ databases">
        <title>Microbes associate with the intestines of laboratory mice.</title>
        <authorList>
            <person name="Navarre W."/>
            <person name="Wong E."/>
            <person name="Huang K."/>
            <person name="Tropini C."/>
            <person name="Ng K."/>
            <person name="Yu B."/>
        </authorList>
    </citation>
    <scope>NUCLEOTIDE SEQUENCE</scope>
    <source>
        <strain evidence="1">NM72_1-8</strain>
    </source>
</reference>
<sequence>MEFWLWIIIGILLCIITGLTVRLHLLRKSALEINEGLAERLTVDTNTLISISSRDAHMCKLAADINIQLRKLRNERHRFQQGDLELKSAITNISHDLRTPLTAIYGYLALLEQEEKSEAVQRYLSMIENRTHMLKLLTEELFRYSVAVSVKEFDCEWIDLRRVLEESLLSFYGSFQQQGVTPDISLPEQRIRRFLDPAAVSRIFSNIISNALKYSDGDFVVRMDIHGTITFSNTSKKMTRVTAEKLFDKFYTIETGREATGLGLSIARNLTESMGGSIRADYKAHRLAITVSFLSENLPD</sequence>